<comment type="caution">
    <text evidence="5">The sequence shown here is derived from an EMBL/GenBank/DDBJ whole genome shotgun (WGS) entry which is preliminary data.</text>
</comment>
<dbReference type="PATRIC" id="fig|1706437.3.peg.249"/>
<dbReference type="InterPro" id="IPR029055">
    <property type="entry name" value="Ntn_hydrolases_N"/>
</dbReference>
<organism evidence="5 9">
    <name type="scientific">Candidatus Methanofastidiosum methylothiophilum</name>
    <dbReference type="NCBI Taxonomy" id="1705564"/>
    <lineage>
        <taxon>Archaea</taxon>
        <taxon>Methanobacteriati</taxon>
        <taxon>Methanobacteriota</taxon>
        <taxon>Stenosarchaea group</taxon>
        <taxon>Candidatus Methanofastidiosia</taxon>
        <taxon>Candidatus Methanofastidiosales</taxon>
        <taxon>Candidatus Methanofastidiosaceae</taxon>
        <taxon>Candidatus Methanofastidiosum</taxon>
    </lineage>
</organism>
<evidence type="ECO:0000256" key="1">
    <source>
        <dbReference type="ARBA" id="ARBA00022679"/>
    </source>
</evidence>
<dbReference type="PIRSF" id="PIRSF018774">
    <property type="entry name" value="GOGAT_lg_dom1"/>
    <property type="match status" value="1"/>
</dbReference>
<evidence type="ECO:0000259" key="4">
    <source>
        <dbReference type="PROSITE" id="PS51278"/>
    </source>
</evidence>
<reference evidence="8 9" key="1">
    <citation type="journal article" date="2016" name="ISME J.">
        <title>Chasing the elusive Euryarchaeota class WSA2: genomes reveal a uniquely fastidious methyl-reducing methanogen.</title>
        <authorList>
            <person name="Nobu M.K."/>
            <person name="Narihiro T."/>
            <person name="Kuroda K."/>
            <person name="Mei R."/>
            <person name="Liu W.T."/>
        </authorList>
    </citation>
    <scope>NUCLEOTIDE SEQUENCE [LARGE SCALE GENOMIC DNA]</scope>
    <source>
        <strain evidence="5">B03fssc0709_Meth_Bin005</strain>
        <strain evidence="6">B15fssc0709_Meth_Bin003</strain>
        <strain evidence="7">BMIXfssc0709_Meth_Bin006</strain>
    </source>
</reference>
<evidence type="ECO:0000313" key="9">
    <source>
        <dbReference type="Proteomes" id="UP000092401"/>
    </source>
</evidence>
<keyword evidence="5" id="KW-0328">Glycosyltransferase</keyword>
<accession>A0A150IU94</accession>
<feature type="active site" description="For GATase activity" evidence="3">
    <location>
        <position position="13"/>
    </location>
</feature>
<dbReference type="CDD" id="cd01907">
    <property type="entry name" value="GlxB"/>
    <property type="match status" value="1"/>
</dbReference>
<dbReference type="PATRIC" id="fig|1706436.3.peg.122"/>
<keyword evidence="1 5" id="KW-0808">Transferase</keyword>
<proteinExistence type="predicted"/>
<dbReference type="Gene3D" id="3.60.20.10">
    <property type="entry name" value="Glutamine Phosphoribosylpyrophosphate, subunit 1, domain 1"/>
    <property type="match status" value="1"/>
</dbReference>
<dbReference type="Pfam" id="PF00310">
    <property type="entry name" value="GATase_2"/>
    <property type="match status" value="1"/>
</dbReference>
<evidence type="ECO:0000256" key="3">
    <source>
        <dbReference type="PIRSR" id="PIRSR018774-1"/>
    </source>
</evidence>
<dbReference type="EMBL" id="LNGF01000003">
    <property type="protein sequence ID" value="KYC48579.1"/>
    <property type="molecule type" value="Genomic_DNA"/>
</dbReference>
<dbReference type="PROSITE" id="PS51278">
    <property type="entry name" value="GATASE_TYPE_2"/>
    <property type="match status" value="1"/>
</dbReference>
<dbReference type="EMBL" id="LNGE01000002">
    <property type="protein sequence ID" value="KYC46253.1"/>
    <property type="molecule type" value="Genomic_DNA"/>
</dbReference>
<dbReference type="AlphaFoldDB" id="A0A150IMR3"/>
<protein>
    <submittedName>
        <fullName evidence="5">Amidophosphoribosyltransferase</fullName>
    </submittedName>
</protein>
<evidence type="ECO:0000313" key="8">
    <source>
        <dbReference type="Proteomes" id="UP000091929"/>
    </source>
</evidence>
<feature type="domain" description="Glutamine amidotransferase type-2" evidence="4">
    <location>
        <begin position="13"/>
        <end position="356"/>
    </location>
</feature>
<dbReference type="Proteomes" id="UP000092403">
    <property type="component" value="Unassembled WGS sequence"/>
</dbReference>
<keyword evidence="2" id="KW-0315">Glutamine amidotransferase</keyword>
<evidence type="ECO:0000313" key="5">
    <source>
        <dbReference type="EMBL" id="KYC46253.1"/>
    </source>
</evidence>
<dbReference type="SUPFAM" id="SSF56235">
    <property type="entry name" value="N-terminal nucleophile aminohydrolases (Ntn hydrolases)"/>
    <property type="match status" value="1"/>
</dbReference>
<dbReference type="Proteomes" id="UP000091929">
    <property type="component" value="Unassembled WGS sequence"/>
</dbReference>
<sequence>MNKFPREKDISGCSIFGLINTDGEKVSGSVITDAISVMHDRANGLGGGFSGYGIYPDYPDDYAFHLFFDSVKAKEETEELINKHFLIEYDEKIRTDNSVNLPNKPLLWRYFVKNRNILSKDSEREETFKAVMDINNNIEGAYVISSGKNMGVFKGVGYPEDISKFYRLEDYSGYIWTAHGRFPTNTPGWWGGAHPFGLLDWTIVHNGEISSYDTNRRYLEMYGYRCNLVTDTEVITYLFDFLVRKNNLPLPLASKILASPMWADIDRMEEKKRELLKALRMTYAGALLTGPFSVILGFENGLMGLGDRLKLRPLLVGKNDNTVYISSEECAIRKICPDLDSVYRPKGGEPALFMLDGKYV</sequence>
<dbReference type="InterPro" id="IPR017932">
    <property type="entry name" value="GATase_2_dom"/>
</dbReference>
<dbReference type="PANTHER" id="PTHR11907">
    <property type="entry name" value="AMIDOPHOSPHORIBOSYLTRANSFERASE"/>
    <property type="match status" value="1"/>
</dbReference>
<name>A0A150IMR3_9EURY</name>
<dbReference type="EMBL" id="LNJC01000002">
    <property type="protein sequence ID" value="KYC51251.1"/>
    <property type="molecule type" value="Genomic_DNA"/>
</dbReference>
<dbReference type="Proteomes" id="UP000092401">
    <property type="component" value="Unassembled WGS sequence"/>
</dbReference>
<gene>
    <name evidence="5" type="ORF">APG10_00123</name>
    <name evidence="6" type="ORF">APG11_00250</name>
    <name evidence="7" type="ORF">APG12_00176</name>
</gene>
<dbReference type="InterPro" id="IPR012375">
    <property type="entry name" value="Glu_synth_lsu_1"/>
</dbReference>
<dbReference type="GO" id="GO:0016757">
    <property type="term" value="F:glycosyltransferase activity"/>
    <property type="evidence" value="ECO:0007669"/>
    <property type="project" value="UniProtKB-KW"/>
</dbReference>
<evidence type="ECO:0000256" key="2">
    <source>
        <dbReference type="ARBA" id="ARBA00022962"/>
    </source>
</evidence>
<accession>A0A150J1Z3</accession>
<evidence type="ECO:0000313" key="6">
    <source>
        <dbReference type="EMBL" id="KYC48579.1"/>
    </source>
</evidence>
<evidence type="ECO:0000313" key="7">
    <source>
        <dbReference type="EMBL" id="KYC51251.1"/>
    </source>
</evidence>
<accession>A0A150IMR3</accession>
<dbReference type="PATRIC" id="fig|1706438.3.peg.176"/>